<evidence type="ECO:0000256" key="9">
    <source>
        <dbReference type="SAM" id="SignalP"/>
    </source>
</evidence>
<evidence type="ECO:0000256" key="3">
    <source>
        <dbReference type="ARBA" id="ARBA00014212"/>
    </source>
</evidence>
<dbReference type="Gene3D" id="1.20.1280.50">
    <property type="match status" value="1"/>
</dbReference>
<dbReference type="SUPFAM" id="SSF53474">
    <property type="entry name" value="alpha/beta-Hydrolases"/>
    <property type="match status" value="1"/>
</dbReference>
<dbReference type="SUPFAM" id="SSF81383">
    <property type="entry name" value="F-box domain"/>
    <property type="match status" value="1"/>
</dbReference>
<name>A0A4Y9YLH7_9AGAM</name>
<dbReference type="Pfam" id="PF12937">
    <property type="entry name" value="F-box-like"/>
    <property type="match status" value="1"/>
</dbReference>
<keyword evidence="5" id="KW-0378">Hydrolase</keyword>
<evidence type="ECO:0000259" key="10">
    <source>
        <dbReference type="Pfam" id="PF12937"/>
    </source>
</evidence>
<dbReference type="InterPro" id="IPR036047">
    <property type="entry name" value="F-box-like_dom_sf"/>
</dbReference>
<evidence type="ECO:0000256" key="6">
    <source>
        <dbReference type="ARBA" id="ARBA00023157"/>
    </source>
</evidence>
<dbReference type="GO" id="GO:0008474">
    <property type="term" value="F:palmitoyl-(protein) hydrolase activity"/>
    <property type="evidence" value="ECO:0007669"/>
    <property type="project" value="UniProtKB-EC"/>
</dbReference>
<feature type="signal peptide" evidence="9">
    <location>
        <begin position="1"/>
        <end position="23"/>
    </location>
</feature>
<keyword evidence="12" id="KW-1185">Reference proteome</keyword>
<dbReference type="Pfam" id="PF02089">
    <property type="entry name" value="Palm_thioest"/>
    <property type="match status" value="1"/>
</dbReference>
<keyword evidence="4 9" id="KW-0732">Signal</keyword>
<dbReference type="PANTHER" id="PTHR11247:SF8">
    <property type="entry name" value="PALMITOYL-PROTEIN THIOESTERASE 1"/>
    <property type="match status" value="1"/>
</dbReference>
<evidence type="ECO:0000256" key="2">
    <source>
        <dbReference type="ARBA" id="ARBA00012423"/>
    </source>
</evidence>
<dbReference type="Proteomes" id="UP000298327">
    <property type="component" value="Unassembled WGS sequence"/>
</dbReference>
<keyword evidence="6" id="KW-1015">Disulfide bond</keyword>
<feature type="domain" description="F-box" evidence="10">
    <location>
        <begin position="444"/>
        <end position="485"/>
    </location>
</feature>
<evidence type="ECO:0000313" key="11">
    <source>
        <dbReference type="EMBL" id="TFY63416.1"/>
    </source>
</evidence>
<dbReference type="Gene3D" id="3.40.50.1820">
    <property type="entry name" value="alpha/beta hydrolase"/>
    <property type="match status" value="1"/>
</dbReference>
<accession>A0A4Y9YLH7</accession>
<gene>
    <name evidence="11" type="ORF">EVG20_g6322</name>
</gene>
<dbReference type="PANTHER" id="PTHR11247">
    <property type="entry name" value="PALMITOYL-PROTEIN THIOESTERASE/DOLICHYLDIPHOSPHATASE 1"/>
    <property type="match status" value="1"/>
</dbReference>
<sequence length="1510" mass="169613">MLLHHFSLALFLFASIIPLSTFAHPFQEQNVLSLPSKTHRPLVLWHGMGDSHSSAGMVQFQDKIKEMYPGIFIHSIYIEEASEADQRAGFYGNANDQIDLVAEQLKCINDLHDGFDALGFSQGGQFLRAYVERYNFPPVHNLITFGSQHMGVSDLPLCQPYDFLCKLARDTAKRNVYGTWAQEHLIQAQYYRDPDQLQLYLTSNHFLTSINNELLPEDPSPSQRNVTYAQNLASLNQLVLIMFGRDKTVLPKESAWFGSYAQESPDGDEKTVIPMRLQPLYVEDWIGLRTLDEKGGVVLTTCDTEHMQLPKECWEPIVKQFTLVQDLVSHNVLHHLRTTCVVCMRIQSPIRFHNALASHTRQGDAFRMDTVVDDPEFNSHVLSIRDVISSLSDNIQGNRLIWENGSKNVANRQSMLELEADLDSSVLEFKKIMNTYRSIQRLSSEILAYIFSFLDLHSGRDALNVSHVCGNWRKLALEIPSLWTHFPMDYSLRLLPAFVERSRSLPFHVSLLIGQGPQLFFPPSDPYSPLVSVVHRLKSLHIRIDETFNEQTIENTLVSLFARYTPLEDLEDVEGLEDLAVDYYGDSSTISSLIINQFHSSAGSLHKLSLRGLAPPRNFTAMVSRHLSVLVLGRISISTPHLLDVLSSTPLLDTLVLLTTTMPDEDEDDEENDKDDEDEDVLAGLVIEDEPSRTRSLVTLSHLRRVAVRNALFAPVTDPLGIFEWLDIPNRVAAHFVFNRLRSSIDNLTESEVDTAFDCDVRVHPKFFEHLTAIQLGSDPTSIEPDQLRLKAAGDNPPSLLSMPFKIDSYDSPFATGGTLFARPFVCNTQEVTHLLLTGPLTESNKCFFGYDDTQVPWKQLFGILPLLKCVIFSGLDSCDVSRALTDLHPIEGTSPCPLLEGVWVLNCNVYRSALAASLTTFARISASQGRPLRNVAVALDVKPIDEHADYIVGSNIVRGAKWWRKQFYEIGDISDVFPLCESPTAPPFDDIPELRFYNEKVDVESPIQTTAPMDAQPAISDNVLLSVRRERSPSDPEDATHHVAAKPAAKRFKAAESNDLLTPNASAAVSMPSLGPALKIKNAIESAGRLDPIGHCTTRISESEQSHANVYYRHDEVAVRLDKRMSEQEKRNEHLVAELAKIYEYGPSVNSGMLDKPFRLNITHPGCELEIGPAFHEDQWSDSNKELLKQLFEHSAVAGYGDVQTQETKVDEAVRSAREIPASGFSVEPELLEEIQMHWSRYFARLAYALNLTRSTSTAKTVTSNHIVTHQQRGWWARSLLGWATLRTIAIFKSAYTRSAHIWATGSPSIPTYRIAEDISTEEPEDVDEALVRIIGPCLSKMEAPFGLFLGRKYCMGTQQLSGTDAALLTSLNRLEGVQVYLVPIVTIFWARRVLNDYGCDELDANVYPFTMAHVEYLNSKCTKEDKTALDDLLSGLSFDWLKRMGKDVPFYYTELEDTAITWNDDRVDTENNVGNEVDAWREDSTYLSYAVVVLPVHQLAGETASSSS</sequence>
<dbReference type="InterPro" id="IPR002472">
    <property type="entry name" value="Palm_thioest"/>
</dbReference>
<feature type="chain" id="PRO_5021441358" description="Palmitoyl-protein thioesterase 1" evidence="9">
    <location>
        <begin position="24"/>
        <end position="1510"/>
    </location>
</feature>
<evidence type="ECO:0000256" key="4">
    <source>
        <dbReference type="ARBA" id="ARBA00022729"/>
    </source>
</evidence>
<dbReference type="FunFam" id="3.40.50.1820:FF:000107">
    <property type="entry name" value="Palmitoyl-protein thioesterase 1"/>
    <property type="match status" value="1"/>
</dbReference>
<evidence type="ECO:0000256" key="7">
    <source>
        <dbReference type="ARBA" id="ARBA00023180"/>
    </source>
</evidence>
<evidence type="ECO:0000256" key="1">
    <source>
        <dbReference type="ARBA" id="ARBA00010758"/>
    </source>
</evidence>
<dbReference type="EC" id="3.1.2.22" evidence="2"/>
<keyword evidence="7" id="KW-0325">Glycoprotein</keyword>
<evidence type="ECO:0000313" key="12">
    <source>
        <dbReference type="Proteomes" id="UP000298327"/>
    </source>
</evidence>
<proteinExistence type="inferred from homology"/>
<dbReference type="EMBL" id="SEOQ01000416">
    <property type="protein sequence ID" value="TFY63416.1"/>
    <property type="molecule type" value="Genomic_DNA"/>
</dbReference>
<dbReference type="InterPro" id="IPR029058">
    <property type="entry name" value="AB_hydrolase_fold"/>
</dbReference>
<protein>
    <recommendedName>
        <fullName evidence="3">Palmitoyl-protein thioesterase 1</fullName>
        <ecNumber evidence="2">3.1.2.22</ecNumber>
    </recommendedName>
    <alternativeName>
        <fullName evidence="8">Palmitoyl-protein hydrolase 1</fullName>
    </alternativeName>
</protein>
<dbReference type="InterPro" id="IPR001810">
    <property type="entry name" value="F-box_dom"/>
</dbReference>
<dbReference type="PRINTS" id="PR00414">
    <property type="entry name" value="PPTHIESTRASE"/>
</dbReference>
<reference evidence="11 12" key="1">
    <citation type="submission" date="2019-02" db="EMBL/GenBank/DDBJ databases">
        <title>Genome sequencing of the rare red list fungi Dentipellis fragilis.</title>
        <authorList>
            <person name="Buettner E."/>
            <person name="Kellner H."/>
        </authorList>
    </citation>
    <scope>NUCLEOTIDE SEQUENCE [LARGE SCALE GENOMIC DNA]</scope>
    <source>
        <strain evidence="11 12">DSM 105465</strain>
    </source>
</reference>
<organism evidence="11 12">
    <name type="scientific">Dentipellis fragilis</name>
    <dbReference type="NCBI Taxonomy" id="205917"/>
    <lineage>
        <taxon>Eukaryota</taxon>
        <taxon>Fungi</taxon>
        <taxon>Dikarya</taxon>
        <taxon>Basidiomycota</taxon>
        <taxon>Agaricomycotina</taxon>
        <taxon>Agaricomycetes</taxon>
        <taxon>Russulales</taxon>
        <taxon>Hericiaceae</taxon>
        <taxon>Dentipellis</taxon>
    </lineage>
</organism>
<comment type="caution">
    <text evidence="11">The sequence shown here is derived from an EMBL/GenBank/DDBJ whole genome shotgun (WGS) entry which is preliminary data.</text>
</comment>
<evidence type="ECO:0000256" key="5">
    <source>
        <dbReference type="ARBA" id="ARBA00022801"/>
    </source>
</evidence>
<dbReference type="STRING" id="205917.A0A4Y9YLH7"/>
<evidence type="ECO:0000256" key="8">
    <source>
        <dbReference type="ARBA" id="ARBA00031934"/>
    </source>
</evidence>
<dbReference type="OrthoDB" id="10263094at2759"/>
<comment type="similarity">
    <text evidence="1">Belongs to the palmitoyl-protein thioesterase family.</text>
</comment>